<dbReference type="PRINTS" id="PR01790">
    <property type="entry name" value="SMP30FAMILY"/>
</dbReference>
<accession>A0ABV2H8R1</accession>
<dbReference type="Gene3D" id="2.120.10.30">
    <property type="entry name" value="TolB, C-terminal domain"/>
    <property type="match status" value="1"/>
</dbReference>
<organism evidence="3 4">
    <name type="scientific">Pseudorhizobium tarimense</name>
    <dbReference type="NCBI Taxonomy" id="1079109"/>
    <lineage>
        <taxon>Bacteria</taxon>
        <taxon>Pseudomonadati</taxon>
        <taxon>Pseudomonadota</taxon>
        <taxon>Alphaproteobacteria</taxon>
        <taxon>Hyphomicrobiales</taxon>
        <taxon>Rhizobiaceae</taxon>
        <taxon>Rhizobium/Agrobacterium group</taxon>
        <taxon>Pseudorhizobium</taxon>
    </lineage>
</organism>
<protein>
    <submittedName>
        <fullName evidence="3">Gluconolactonase</fullName>
        <ecNumber evidence="3">3.1.1.17</ecNumber>
    </submittedName>
</protein>
<dbReference type="EMBL" id="JBEPLJ010000011">
    <property type="protein sequence ID" value="MET3586931.1"/>
    <property type="molecule type" value="Genomic_DNA"/>
</dbReference>
<dbReference type="Proteomes" id="UP001549031">
    <property type="component" value="Unassembled WGS sequence"/>
</dbReference>
<dbReference type="InterPro" id="IPR051262">
    <property type="entry name" value="SMP-30/CGR1_Lactonase"/>
</dbReference>
<gene>
    <name evidence="3" type="ORF">ABID21_003053</name>
</gene>
<dbReference type="InterPro" id="IPR005511">
    <property type="entry name" value="SMP-30"/>
</dbReference>
<dbReference type="GO" id="GO:0004341">
    <property type="term" value="F:gluconolactonase activity"/>
    <property type="evidence" value="ECO:0007669"/>
    <property type="project" value="UniProtKB-EC"/>
</dbReference>
<comment type="caution">
    <text evidence="3">The sequence shown here is derived from an EMBL/GenBank/DDBJ whole genome shotgun (WGS) entry which is preliminary data.</text>
</comment>
<evidence type="ECO:0000259" key="2">
    <source>
        <dbReference type="Pfam" id="PF08450"/>
    </source>
</evidence>
<dbReference type="PANTHER" id="PTHR47572:SF4">
    <property type="entry name" value="LACTONASE DRP35"/>
    <property type="match status" value="1"/>
</dbReference>
<feature type="domain" description="SMP-30/Gluconolactonase/LRE-like region" evidence="2">
    <location>
        <begin position="50"/>
        <end position="305"/>
    </location>
</feature>
<dbReference type="Pfam" id="PF08450">
    <property type="entry name" value="SGL"/>
    <property type="match status" value="1"/>
</dbReference>
<dbReference type="InterPro" id="IPR011042">
    <property type="entry name" value="6-blade_b-propeller_TolB-like"/>
</dbReference>
<evidence type="ECO:0000313" key="4">
    <source>
        <dbReference type="Proteomes" id="UP001549031"/>
    </source>
</evidence>
<name>A0ABV2H8R1_9HYPH</name>
<proteinExistence type="predicted"/>
<keyword evidence="4" id="KW-1185">Reference proteome</keyword>
<dbReference type="InterPro" id="IPR013658">
    <property type="entry name" value="SGL"/>
</dbReference>
<evidence type="ECO:0000313" key="3">
    <source>
        <dbReference type="EMBL" id="MET3586931.1"/>
    </source>
</evidence>
<keyword evidence="1 3" id="KW-0378">Hydrolase</keyword>
<reference evidence="3 4" key="1">
    <citation type="submission" date="2024-06" db="EMBL/GenBank/DDBJ databases">
        <title>Genomic Encyclopedia of Type Strains, Phase IV (KMG-IV): sequencing the most valuable type-strain genomes for metagenomic binning, comparative biology and taxonomic classification.</title>
        <authorList>
            <person name="Goeker M."/>
        </authorList>
    </citation>
    <scope>NUCLEOTIDE SEQUENCE [LARGE SCALE GENOMIC DNA]</scope>
    <source>
        <strain evidence="3 4">DSM 105042</strain>
    </source>
</reference>
<dbReference type="PANTHER" id="PTHR47572">
    <property type="entry name" value="LIPOPROTEIN-RELATED"/>
    <property type="match status" value="1"/>
</dbReference>
<sequence length="318" mass="35179">MKLDTVSNHSNVQASHMSHSDSIYEIHDERFRHLIVATAGLEELYSGCRWAEGPVWFADTQCLIFSDIPNQRMLRWVEGGGVSVFRSPSNFTNGNTRDRQGRLVSCEHGGRRVVRTELDGSITVLADSYQGKRLNSPNDVVVASDDGVWFTDPTYGILSDYEGYRAEPEQETRNVYRLDIRSGELAAVITDFGQPNGLAFSPDESRLYVADSASSHNPHAPRHIRVFDVIDGRRATNGRVFCNIDAGLPDGFRVDRNGNVWTSAADGVHCFAADGALLGKIRVPQVVANVAFGGVRRNRLFITATRSLYSVYLAINGI</sequence>
<evidence type="ECO:0000256" key="1">
    <source>
        <dbReference type="ARBA" id="ARBA00022801"/>
    </source>
</evidence>
<dbReference type="EC" id="3.1.1.17" evidence="3"/>
<dbReference type="SUPFAM" id="SSF63829">
    <property type="entry name" value="Calcium-dependent phosphotriesterase"/>
    <property type="match status" value="1"/>
</dbReference>